<accession>A0A8H4AXI6</accession>
<reference evidence="7 8" key="1">
    <citation type="journal article" date="2019" name="Environ. Microbiol.">
        <title>At the nexus of three kingdoms: the genome of the mycorrhizal fungus Gigaspora margarita provides insights into plant, endobacterial and fungal interactions.</title>
        <authorList>
            <person name="Venice F."/>
            <person name="Ghignone S."/>
            <person name="Salvioli di Fossalunga A."/>
            <person name="Amselem J."/>
            <person name="Novero M."/>
            <person name="Xianan X."/>
            <person name="Sedzielewska Toro K."/>
            <person name="Morin E."/>
            <person name="Lipzen A."/>
            <person name="Grigoriev I.V."/>
            <person name="Henrissat B."/>
            <person name="Martin F.M."/>
            <person name="Bonfante P."/>
        </authorList>
    </citation>
    <scope>NUCLEOTIDE SEQUENCE [LARGE SCALE GENOMIC DNA]</scope>
    <source>
        <strain evidence="7 8">BEG34</strain>
    </source>
</reference>
<keyword evidence="8" id="KW-1185">Reference proteome</keyword>
<sequence>MISNIPVMPSSKYFIGPILLNLIFRNSVIAKGQSQDLYEEDPGGFLSVVIIGYTSSLFCLVGTLYVLIRIYYRWSNTNKNLSIALRVPFYMGLFNAFLLICQNINLTYVTVKSTTLPEPYCREIAAVQVIFTFYHRLVIVGISIITYLRVCKNKPYNTGRYDWKITIPSAIISVVLSVFGLKNLGPDRYWCSLKTDLTNVFVPLTSTLLTILLLIVCLFCYIKTIYAIRFVKRQQKTVSVRKGVIDKNSSSTSPIVEMERKVTKKVMGYILVFILQWAPALPYNVYKIFGTAEPWAYCLVIASINLGGVGNAIFYVINEGWEMNNYSTGKSLSNFEQDNVADSKDDSNDTIGSKDVSDISTRSILLRKNNITAISEHDIENRVLENDGDLIKEDKFLEISSSYDR</sequence>
<evidence type="ECO:0000313" key="8">
    <source>
        <dbReference type="Proteomes" id="UP000439903"/>
    </source>
</evidence>
<dbReference type="GO" id="GO:0007189">
    <property type="term" value="P:adenylate cyclase-activating G protein-coupled receptor signaling pathway"/>
    <property type="evidence" value="ECO:0007669"/>
    <property type="project" value="TreeGrafter"/>
</dbReference>
<feature type="domain" description="G-protein coupled receptors family 1 profile" evidence="6">
    <location>
        <begin position="62"/>
        <end position="315"/>
    </location>
</feature>
<feature type="transmembrane region" description="Helical" evidence="5">
    <location>
        <begin position="45"/>
        <end position="68"/>
    </location>
</feature>
<feature type="transmembrane region" description="Helical" evidence="5">
    <location>
        <begin position="201"/>
        <end position="222"/>
    </location>
</feature>
<dbReference type="GO" id="GO:0005886">
    <property type="term" value="C:plasma membrane"/>
    <property type="evidence" value="ECO:0007669"/>
    <property type="project" value="TreeGrafter"/>
</dbReference>
<dbReference type="GO" id="GO:0004930">
    <property type="term" value="F:G protein-coupled receptor activity"/>
    <property type="evidence" value="ECO:0007669"/>
    <property type="project" value="InterPro"/>
</dbReference>
<evidence type="ECO:0000256" key="5">
    <source>
        <dbReference type="SAM" id="Phobius"/>
    </source>
</evidence>
<dbReference type="InterPro" id="IPR000276">
    <property type="entry name" value="GPCR_Rhodpsn"/>
</dbReference>
<evidence type="ECO:0000256" key="3">
    <source>
        <dbReference type="ARBA" id="ARBA00022989"/>
    </source>
</evidence>
<comment type="caution">
    <text evidence="7">The sequence shown here is derived from an EMBL/GenBank/DDBJ whole genome shotgun (WGS) entry which is preliminary data.</text>
</comment>
<keyword evidence="3 5" id="KW-1133">Transmembrane helix</keyword>
<feature type="transmembrane region" description="Helical" evidence="5">
    <location>
        <begin position="294"/>
        <end position="317"/>
    </location>
</feature>
<feature type="transmembrane region" description="Helical" evidence="5">
    <location>
        <begin position="266"/>
        <end position="282"/>
    </location>
</feature>
<dbReference type="EMBL" id="WTPW01000146">
    <property type="protein sequence ID" value="KAF0541990.1"/>
    <property type="molecule type" value="Genomic_DNA"/>
</dbReference>
<evidence type="ECO:0000256" key="4">
    <source>
        <dbReference type="ARBA" id="ARBA00023136"/>
    </source>
</evidence>
<organism evidence="7 8">
    <name type="scientific">Gigaspora margarita</name>
    <dbReference type="NCBI Taxonomy" id="4874"/>
    <lineage>
        <taxon>Eukaryota</taxon>
        <taxon>Fungi</taxon>
        <taxon>Fungi incertae sedis</taxon>
        <taxon>Mucoromycota</taxon>
        <taxon>Glomeromycotina</taxon>
        <taxon>Glomeromycetes</taxon>
        <taxon>Diversisporales</taxon>
        <taxon>Gigasporaceae</taxon>
        <taxon>Gigaspora</taxon>
    </lineage>
</organism>
<name>A0A8H4AXI6_GIGMA</name>
<comment type="subcellular location">
    <subcellularLocation>
        <location evidence="1">Membrane</location>
        <topology evidence="1">Multi-pass membrane protein</topology>
    </subcellularLocation>
</comment>
<dbReference type="PANTHER" id="PTHR23112">
    <property type="entry name" value="G PROTEIN-COUPLED RECEPTOR 157-RELATED"/>
    <property type="match status" value="1"/>
</dbReference>
<feature type="transmembrane region" description="Helical" evidence="5">
    <location>
        <begin position="89"/>
        <end position="109"/>
    </location>
</feature>
<keyword evidence="2 5" id="KW-0812">Transmembrane</keyword>
<evidence type="ECO:0000256" key="1">
    <source>
        <dbReference type="ARBA" id="ARBA00004141"/>
    </source>
</evidence>
<dbReference type="OrthoDB" id="2376869at2759"/>
<dbReference type="Gene3D" id="1.20.1070.10">
    <property type="entry name" value="Rhodopsin 7-helix transmembrane proteins"/>
    <property type="match status" value="1"/>
</dbReference>
<evidence type="ECO:0000259" key="6">
    <source>
        <dbReference type="PROSITE" id="PS50262"/>
    </source>
</evidence>
<dbReference type="SUPFAM" id="SSF81321">
    <property type="entry name" value="Family A G protein-coupled receptor-like"/>
    <property type="match status" value="1"/>
</dbReference>
<dbReference type="Proteomes" id="UP000439903">
    <property type="component" value="Unassembled WGS sequence"/>
</dbReference>
<protein>
    <recommendedName>
        <fullName evidence="6">G-protein coupled receptors family 1 profile domain-containing protein</fullName>
    </recommendedName>
</protein>
<dbReference type="Pfam" id="PF00001">
    <property type="entry name" value="7tm_1"/>
    <property type="match status" value="1"/>
</dbReference>
<feature type="transmembrane region" description="Helical" evidence="5">
    <location>
        <begin position="129"/>
        <end position="151"/>
    </location>
</feature>
<evidence type="ECO:0000313" key="7">
    <source>
        <dbReference type="EMBL" id="KAF0541990.1"/>
    </source>
</evidence>
<dbReference type="AlphaFoldDB" id="A0A8H4AXI6"/>
<dbReference type="PANTHER" id="PTHR23112:SF0">
    <property type="entry name" value="TRANSMEMBRANE PROTEIN 116"/>
    <property type="match status" value="1"/>
</dbReference>
<evidence type="ECO:0000256" key="2">
    <source>
        <dbReference type="ARBA" id="ARBA00022692"/>
    </source>
</evidence>
<dbReference type="PROSITE" id="PS50262">
    <property type="entry name" value="G_PROTEIN_RECEP_F1_2"/>
    <property type="match status" value="1"/>
</dbReference>
<proteinExistence type="predicted"/>
<feature type="transmembrane region" description="Helical" evidence="5">
    <location>
        <begin position="163"/>
        <end position="181"/>
    </location>
</feature>
<keyword evidence="4 5" id="KW-0472">Membrane</keyword>
<dbReference type="InterPro" id="IPR017452">
    <property type="entry name" value="GPCR_Rhodpsn_7TM"/>
</dbReference>
<gene>
    <name evidence="7" type="ORF">F8M41_004860</name>
</gene>